<name>A0A1S2N3L8_9BURK</name>
<dbReference type="AlphaFoldDB" id="A0A1S2N3L8"/>
<dbReference type="SUPFAM" id="SSF103473">
    <property type="entry name" value="MFS general substrate transporter"/>
    <property type="match status" value="1"/>
</dbReference>
<dbReference type="InterPro" id="IPR011701">
    <property type="entry name" value="MFS"/>
</dbReference>
<feature type="transmembrane region" description="Helical" evidence="8">
    <location>
        <begin position="255"/>
        <end position="274"/>
    </location>
</feature>
<dbReference type="Pfam" id="PF07690">
    <property type="entry name" value="MFS_1"/>
    <property type="match status" value="1"/>
</dbReference>
<gene>
    <name evidence="10" type="ORF">LO55_3988</name>
</gene>
<feature type="domain" description="Major facilitator superfamily (MFS) profile" evidence="9">
    <location>
        <begin position="15"/>
        <end position="406"/>
    </location>
</feature>
<dbReference type="PANTHER" id="PTHR43124">
    <property type="entry name" value="PURINE EFFLUX PUMP PBUE"/>
    <property type="match status" value="1"/>
</dbReference>
<dbReference type="NCBIfam" id="TIGR00710">
    <property type="entry name" value="efflux_Bcr_CflA"/>
    <property type="match status" value="1"/>
</dbReference>
<evidence type="ECO:0000256" key="7">
    <source>
        <dbReference type="ARBA" id="ARBA00023136"/>
    </source>
</evidence>
<dbReference type="PANTHER" id="PTHR43124:SF3">
    <property type="entry name" value="CHLORAMPHENICOL EFFLUX PUMP RV0191"/>
    <property type="match status" value="1"/>
</dbReference>
<dbReference type="InterPro" id="IPR050189">
    <property type="entry name" value="MFS_Efflux_Transporters"/>
</dbReference>
<dbReference type="GO" id="GO:0005886">
    <property type="term" value="C:plasma membrane"/>
    <property type="evidence" value="ECO:0007669"/>
    <property type="project" value="UniProtKB-SubCell"/>
</dbReference>
<dbReference type="RefSeq" id="WP_083415441.1">
    <property type="nucleotide sequence ID" value="NZ_JRYB01000001.1"/>
</dbReference>
<keyword evidence="7 8" id="KW-0472">Membrane</keyword>
<keyword evidence="4" id="KW-1003">Cell membrane</keyword>
<evidence type="ECO:0000256" key="3">
    <source>
        <dbReference type="ARBA" id="ARBA00022448"/>
    </source>
</evidence>
<keyword evidence="6 8" id="KW-1133">Transmembrane helix</keyword>
<evidence type="ECO:0000256" key="4">
    <source>
        <dbReference type="ARBA" id="ARBA00022475"/>
    </source>
</evidence>
<dbReference type="PROSITE" id="PS50850">
    <property type="entry name" value="MFS"/>
    <property type="match status" value="1"/>
</dbReference>
<comment type="caution">
    <text evidence="10">The sequence shown here is derived from an EMBL/GenBank/DDBJ whole genome shotgun (WGS) entry which is preliminary data.</text>
</comment>
<reference evidence="10 11" key="1">
    <citation type="submission" date="2014-10" db="EMBL/GenBank/DDBJ databases">
        <authorList>
            <person name="Seo M.-J."/>
            <person name="Seok Y.J."/>
            <person name="Cha I.-T."/>
        </authorList>
    </citation>
    <scope>NUCLEOTIDE SEQUENCE [LARGE SCALE GENOMIC DNA]</scope>
    <source>
        <strain evidence="10 11">NEU</strain>
    </source>
</reference>
<evidence type="ECO:0000313" key="10">
    <source>
        <dbReference type="EMBL" id="OIJ39677.1"/>
    </source>
</evidence>
<protein>
    <recommendedName>
        <fullName evidence="8">Bcr/CflA family efflux transporter</fullName>
    </recommendedName>
</protein>
<dbReference type="GO" id="GO:0042910">
    <property type="term" value="F:xenobiotic transmembrane transporter activity"/>
    <property type="evidence" value="ECO:0007669"/>
    <property type="project" value="InterPro"/>
</dbReference>
<evidence type="ECO:0000259" key="9">
    <source>
        <dbReference type="PROSITE" id="PS50850"/>
    </source>
</evidence>
<dbReference type="InterPro" id="IPR036259">
    <property type="entry name" value="MFS_trans_sf"/>
</dbReference>
<dbReference type="Proteomes" id="UP000180246">
    <property type="component" value="Unassembled WGS sequence"/>
</dbReference>
<feature type="transmembrane region" description="Helical" evidence="8">
    <location>
        <begin position="50"/>
        <end position="69"/>
    </location>
</feature>
<keyword evidence="8" id="KW-0997">Cell inner membrane</keyword>
<dbReference type="GO" id="GO:1990961">
    <property type="term" value="P:xenobiotic detoxification by transmembrane export across the plasma membrane"/>
    <property type="evidence" value="ECO:0007669"/>
    <property type="project" value="InterPro"/>
</dbReference>
<comment type="similarity">
    <text evidence="2 8">Belongs to the major facilitator superfamily. Bcr/CmlA family.</text>
</comment>
<feature type="transmembrane region" description="Helical" evidence="8">
    <location>
        <begin position="108"/>
        <end position="127"/>
    </location>
</feature>
<evidence type="ECO:0000313" key="11">
    <source>
        <dbReference type="Proteomes" id="UP000180246"/>
    </source>
</evidence>
<feature type="transmembrane region" description="Helical" evidence="8">
    <location>
        <begin position="349"/>
        <end position="369"/>
    </location>
</feature>
<organism evidence="10 11">
    <name type="scientific">Massilia timonae</name>
    <dbReference type="NCBI Taxonomy" id="47229"/>
    <lineage>
        <taxon>Bacteria</taxon>
        <taxon>Pseudomonadati</taxon>
        <taxon>Pseudomonadota</taxon>
        <taxon>Betaproteobacteria</taxon>
        <taxon>Burkholderiales</taxon>
        <taxon>Oxalobacteraceae</taxon>
        <taxon>Telluria group</taxon>
        <taxon>Massilia</taxon>
    </lineage>
</organism>
<feature type="transmembrane region" description="Helical" evidence="8">
    <location>
        <begin position="219"/>
        <end position="243"/>
    </location>
</feature>
<evidence type="ECO:0000256" key="8">
    <source>
        <dbReference type="RuleBase" id="RU365088"/>
    </source>
</evidence>
<evidence type="ECO:0000256" key="6">
    <source>
        <dbReference type="ARBA" id="ARBA00022989"/>
    </source>
</evidence>
<evidence type="ECO:0000256" key="5">
    <source>
        <dbReference type="ARBA" id="ARBA00022692"/>
    </source>
</evidence>
<dbReference type="Gene3D" id="1.20.1720.10">
    <property type="entry name" value="Multidrug resistance protein D"/>
    <property type="match status" value="1"/>
</dbReference>
<keyword evidence="5 8" id="KW-0812">Transmembrane</keyword>
<feature type="transmembrane region" description="Helical" evidence="8">
    <location>
        <begin position="170"/>
        <end position="189"/>
    </location>
</feature>
<sequence length="406" mass="42988">MRAASTAAAPGTFGITLILAGLAMLGPFSINTYLPSFREMAVVLHTDAVALQQTISVYFFAFAFMSLWHGAISDSFGRRKVVLWGLAVYALASLGCVFATAVEQLWPLRALQGFSAGAGIVIGRAVVRDLHDGPLARRMMSQVVMIFGLAPAIAPLVGGALQIAFGWRSVFLFLALLAASLLAAVALRLPETLPPQARRPFDVADLGRGYLALLRDRGFMAWTLAYALMFGAFFIYVLSAPVFVMTHLGLGEGDFIWLFGPATAGLVVGSALAGRLAVRWSFGRTMAAAFALMAAANCYNLAVAWVAPGRAGWYVAYLFVFNLGMSLAIPAMTIRGLDCVPERRGMGSSVQLFVQTSFNAVLAALLAPMMWGSPMSLACGAAGLWLCAGAGVLAALRFSKKNPPGA</sequence>
<keyword evidence="3 8" id="KW-0813">Transport</keyword>
<feature type="transmembrane region" description="Helical" evidence="8">
    <location>
        <begin position="375"/>
        <end position="396"/>
    </location>
</feature>
<evidence type="ECO:0000256" key="2">
    <source>
        <dbReference type="ARBA" id="ARBA00006236"/>
    </source>
</evidence>
<feature type="transmembrane region" description="Helical" evidence="8">
    <location>
        <begin position="81"/>
        <end position="102"/>
    </location>
</feature>
<dbReference type="EMBL" id="JRYB01000001">
    <property type="protein sequence ID" value="OIJ39677.1"/>
    <property type="molecule type" value="Genomic_DNA"/>
</dbReference>
<dbReference type="InterPro" id="IPR004812">
    <property type="entry name" value="Efflux_drug-R_Bcr/CmlA"/>
</dbReference>
<proteinExistence type="inferred from homology"/>
<dbReference type="CDD" id="cd17320">
    <property type="entry name" value="MFS_MdfA_MDR_like"/>
    <property type="match status" value="1"/>
</dbReference>
<dbReference type="InterPro" id="IPR020846">
    <property type="entry name" value="MFS_dom"/>
</dbReference>
<accession>A0A1S2N3L8</accession>
<evidence type="ECO:0000256" key="1">
    <source>
        <dbReference type="ARBA" id="ARBA00004651"/>
    </source>
</evidence>
<feature type="transmembrane region" description="Helical" evidence="8">
    <location>
        <begin position="139"/>
        <end position="164"/>
    </location>
</feature>
<comment type="subcellular location">
    <subcellularLocation>
        <location evidence="8">Cell inner membrane</location>
        <topology evidence="8">Multi-pass membrane protein</topology>
    </subcellularLocation>
    <subcellularLocation>
        <location evidence="1">Cell membrane</location>
        <topology evidence="1">Multi-pass membrane protein</topology>
    </subcellularLocation>
</comment>
<feature type="transmembrane region" description="Helical" evidence="8">
    <location>
        <begin position="313"/>
        <end position="337"/>
    </location>
</feature>
<feature type="transmembrane region" description="Helical" evidence="8">
    <location>
        <begin position="12"/>
        <end position="30"/>
    </location>
</feature>
<feature type="transmembrane region" description="Helical" evidence="8">
    <location>
        <begin position="286"/>
        <end position="307"/>
    </location>
</feature>